<comment type="subcellular location">
    <subcellularLocation>
        <location evidence="1">Cell membrane</location>
        <topology evidence="1">Multi-pass membrane protein</topology>
    </subcellularLocation>
</comment>
<evidence type="ECO:0000256" key="4">
    <source>
        <dbReference type="ARBA" id="ARBA00022989"/>
    </source>
</evidence>
<evidence type="ECO:0000256" key="6">
    <source>
        <dbReference type="SAM" id="Phobius"/>
    </source>
</evidence>
<evidence type="ECO:0000256" key="2">
    <source>
        <dbReference type="ARBA" id="ARBA00022448"/>
    </source>
</evidence>
<feature type="transmembrane region" description="Helical" evidence="6">
    <location>
        <begin position="24"/>
        <end position="43"/>
    </location>
</feature>
<dbReference type="Proteomes" id="UP000662986">
    <property type="component" value="Chromosome"/>
</dbReference>
<feature type="transmembrane region" description="Helical" evidence="6">
    <location>
        <begin position="376"/>
        <end position="400"/>
    </location>
</feature>
<feature type="transmembrane region" description="Helical" evidence="6">
    <location>
        <begin position="177"/>
        <end position="199"/>
    </location>
</feature>
<evidence type="ECO:0000256" key="5">
    <source>
        <dbReference type="ARBA" id="ARBA00023136"/>
    </source>
</evidence>
<keyword evidence="3 6" id="KW-0812">Transmembrane</keyword>
<dbReference type="Gene3D" id="1.20.1250.20">
    <property type="entry name" value="MFS general substrate transporter like domains"/>
    <property type="match status" value="1"/>
</dbReference>
<feature type="transmembrane region" description="Helical" evidence="6">
    <location>
        <begin position="148"/>
        <end position="171"/>
    </location>
</feature>
<dbReference type="Gene3D" id="1.20.1720.10">
    <property type="entry name" value="Multidrug resistance protein D"/>
    <property type="match status" value="1"/>
</dbReference>
<accession>A0A974W663</accession>
<feature type="transmembrane region" description="Helical" evidence="6">
    <location>
        <begin position="63"/>
        <end position="80"/>
    </location>
</feature>
<name>A0A974W663_9NOCA</name>
<feature type="transmembrane region" description="Helical" evidence="6">
    <location>
        <begin position="412"/>
        <end position="433"/>
    </location>
</feature>
<dbReference type="PANTHER" id="PTHR42718">
    <property type="entry name" value="MAJOR FACILITATOR SUPERFAMILY MULTIDRUG TRANSPORTER MFSC"/>
    <property type="match status" value="1"/>
</dbReference>
<dbReference type="PROSITE" id="PS50850">
    <property type="entry name" value="MFS"/>
    <property type="match status" value="1"/>
</dbReference>
<keyword evidence="2" id="KW-0813">Transport</keyword>
<evidence type="ECO:0000313" key="9">
    <source>
        <dbReference type="Proteomes" id="UP000662986"/>
    </source>
</evidence>
<dbReference type="PANTHER" id="PTHR42718:SF9">
    <property type="entry name" value="MAJOR FACILITATOR SUPERFAMILY MULTIDRUG TRANSPORTER MFSC"/>
    <property type="match status" value="1"/>
</dbReference>
<feature type="transmembrane region" description="Helical" evidence="6">
    <location>
        <begin position="92"/>
        <end position="110"/>
    </location>
</feature>
<dbReference type="InterPro" id="IPR020846">
    <property type="entry name" value="MFS_dom"/>
</dbReference>
<dbReference type="EMBL" id="CP070619">
    <property type="protein sequence ID" value="QSE91965.1"/>
    <property type="molecule type" value="Genomic_DNA"/>
</dbReference>
<dbReference type="RefSeq" id="WP_206008335.1">
    <property type="nucleotide sequence ID" value="NZ_CP070619.1"/>
</dbReference>
<feature type="transmembrane region" description="Helical" evidence="6">
    <location>
        <begin position="316"/>
        <end position="338"/>
    </location>
</feature>
<feature type="transmembrane region" description="Helical" evidence="6">
    <location>
        <begin position="116"/>
        <end position="136"/>
    </location>
</feature>
<feature type="transmembrane region" description="Helical" evidence="6">
    <location>
        <begin position="275"/>
        <end position="296"/>
    </location>
</feature>
<dbReference type="Pfam" id="PF07690">
    <property type="entry name" value="MFS_1"/>
    <property type="match status" value="2"/>
</dbReference>
<keyword evidence="4 6" id="KW-1133">Transmembrane helix</keyword>
<protein>
    <submittedName>
        <fullName evidence="8">MFS transporter</fullName>
    </submittedName>
</protein>
<gene>
    <name evidence="8" type="ORF">JWS13_26670</name>
</gene>
<dbReference type="SUPFAM" id="SSF103473">
    <property type="entry name" value="MFS general substrate transporter"/>
    <property type="match status" value="1"/>
</dbReference>
<feature type="domain" description="Major facilitator superfamily (MFS) profile" evidence="7">
    <location>
        <begin position="22"/>
        <end position="481"/>
    </location>
</feature>
<keyword evidence="5 6" id="KW-0472">Membrane</keyword>
<proteinExistence type="predicted"/>
<reference evidence="8 9" key="1">
    <citation type="journal article" date="2021" name="Microbiol. Resour. Announc.">
        <title>Complete Genome Sequences of Two Rhodococcus sp. Strains with Large and Linear Chromosomes, Isolated from Apple Rhizosphere.</title>
        <authorList>
            <person name="Benning S."/>
            <person name="Brugnone N."/>
            <person name="Siani R."/>
            <person name="Kublik S."/>
            <person name="Schloter M."/>
            <person name="Rad V."/>
        </authorList>
    </citation>
    <scope>NUCLEOTIDE SEQUENCE [LARGE SCALE GENOMIC DNA]</scope>
    <source>
        <strain evidence="8 9">R79</strain>
    </source>
</reference>
<dbReference type="InterPro" id="IPR036259">
    <property type="entry name" value="MFS_trans_sf"/>
</dbReference>
<feature type="transmembrane region" description="Helical" evidence="6">
    <location>
        <begin position="350"/>
        <end position="370"/>
    </location>
</feature>
<evidence type="ECO:0000256" key="3">
    <source>
        <dbReference type="ARBA" id="ARBA00022692"/>
    </source>
</evidence>
<organism evidence="8 9">
    <name type="scientific">Rhodococcus pseudokoreensis</name>
    <dbReference type="NCBI Taxonomy" id="2811421"/>
    <lineage>
        <taxon>Bacteria</taxon>
        <taxon>Bacillati</taxon>
        <taxon>Actinomycetota</taxon>
        <taxon>Actinomycetes</taxon>
        <taxon>Mycobacteriales</taxon>
        <taxon>Nocardiaceae</taxon>
        <taxon>Rhodococcus</taxon>
    </lineage>
</organism>
<evidence type="ECO:0000313" key="8">
    <source>
        <dbReference type="EMBL" id="QSE91965.1"/>
    </source>
</evidence>
<reference evidence="8 9" key="2">
    <citation type="journal article" date="2022" name="Arch. Microbiol.">
        <title>Rhodococcus pseudokoreensis sp. nov. isolated from the rhizosphere of young M26 apple rootstocks.</title>
        <authorList>
            <person name="Kampfer P."/>
            <person name="Glaeser S.P."/>
            <person name="Blom J."/>
            <person name="Wolf J."/>
            <person name="Benning S."/>
            <person name="Schloter M."/>
            <person name="Neumann-Schaal M."/>
        </authorList>
    </citation>
    <scope>NUCLEOTIDE SEQUENCE [LARGE SCALE GENOMIC DNA]</scope>
    <source>
        <strain evidence="8 9">R79</strain>
    </source>
</reference>
<evidence type="ECO:0000256" key="1">
    <source>
        <dbReference type="ARBA" id="ARBA00004651"/>
    </source>
</evidence>
<keyword evidence="9" id="KW-1185">Reference proteome</keyword>
<feature type="transmembrane region" description="Helical" evidence="6">
    <location>
        <begin position="453"/>
        <end position="475"/>
    </location>
</feature>
<feature type="transmembrane region" description="Helical" evidence="6">
    <location>
        <begin position="211"/>
        <end position="228"/>
    </location>
</feature>
<feature type="transmembrane region" description="Helical" evidence="6">
    <location>
        <begin position="234"/>
        <end position="255"/>
    </location>
</feature>
<sequence>MTEIHQQAGLAGEAPARRAPNKGVLIGVGTLLIVLTNAVIFILPPLLPIIQAQYGLATVAETTWLYTALTLGGGAGFILLPRLADLYGDRNASVAASAFLAVGALIPAVGDSYPTLLVGCILMGFGGAAQLLPLGFLRRNLGEDGITVGVAVLVVATGVGIVVGMIGGGFIVESLSLRSFFVILTAVCAATTIACHVTIPHAPPAERNGRIAVLGTVWMIAWVAAILLTLTQGLVWGVAALVPLVAGIIGGIAWVRVERRSTAAVFDVAMMKTPLVTASCLCIALFAAVNSAFLLLLSTYAQITPADLRPEDSYGLGLSALQTGWLMAPFAAAFLIRGTVLDRALLNGRGVPVFVIGALTSASGLVWLALAHDQQWQHLVGAAVMGLGTRIGYAAGFTMVQMAVPEEKAGMAAGVAGTFMAVGFAFGTALVSGDLSASLVPVVGTGLEVAAKGLYGTGYWLSGVLALLIVVTVLISRARSGRRVESAVS</sequence>
<evidence type="ECO:0000259" key="7">
    <source>
        <dbReference type="PROSITE" id="PS50850"/>
    </source>
</evidence>
<dbReference type="InterPro" id="IPR011701">
    <property type="entry name" value="MFS"/>
</dbReference>